<gene>
    <name evidence="5" type="ORF">C5L14_28730</name>
</gene>
<sequence>MSESETMSPDDSPARPGEQDLDRAIAEFSRAIERKPHAIDAIYERALAYHHKRAFPEAIADYDRVIALDPGHADALFKRSIVHRQLGAFDKATADFDRAIQILWRRQAFSSANES</sequence>
<dbReference type="Proteomes" id="UP000237682">
    <property type="component" value="Unassembled WGS sequence"/>
</dbReference>
<dbReference type="InterPro" id="IPR011990">
    <property type="entry name" value="TPR-like_helical_dom_sf"/>
</dbReference>
<reference evidence="5 6" key="1">
    <citation type="submission" date="2018-02" db="EMBL/GenBank/DDBJ databases">
        <title>Whole genome sequencing of endophytic bacterium.</title>
        <authorList>
            <person name="Eedara R."/>
            <person name="Podile A.R."/>
        </authorList>
    </citation>
    <scope>NUCLEOTIDE SEQUENCE [LARGE SCALE GENOMIC DNA]</scope>
    <source>
        <strain evidence="5 6">RP1T</strain>
    </source>
</reference>
<proteinExistence type="predicted"/>
<dbReference type="GO" id="GO:0009279">
    <property type="term" value="C:cell outer membrane"/>
    <property type="evidence" value="ECO:0007669"/>
    <property type="project" value="TreeGrafter"/>
</dbReference>
<feature type="region of interest" description="Disordered" evidence="4">
    <location>
        <begin position="1"/>
        <end position="20"/>
    </location>
</feature>
<keyword evidence="1" id="KW-0677">Repeat</keyword>
<evidence type="ECO:0000256" key="1">
    <source>
        <dbReference type="ARBA" id="ARBA00022737"/>
    </source>
</evidence>
<feature type="repeat" description="TPR" evidence="3">
    <location>
        <begin position="39"/>
        <end position="72"/>
    </location>
</feature>
<comment type="caution">
    <text evidence="5">The sequence shown here is derived from an EMBL/GenBank/DDBJ whole genome shotgun (WGS) entry which is preliminary data.</text>
</comment>
<evidence type="ECO:0000313" key="6">
    <source>
        <dbReference type="Proteomes" id="UP000237682"/>
    </source>
</evidence>
<dbReference type="Pfam" id="PF13371">
    <property type="entry name" value="TPR_9"/>
    <property type="match status" value="1"/>
</dbReference>
<dbReference type="SMART" id="SM00028">
    <property type="entry name" value="TPR"/>
    <property type="match status" value="2"/>
</dbReference>
<protein>
    <submittedName>
        <fullName evidence="5">Uncharacterized protein</fullName>
    </submittedName>
</protein>
<dbReference type="PANTHER" id="PTHR44858">
    <property type="entry name" value="TETRATRICOPEPTIDE REPEAT PROTEIN 6"/>
    <property type="match status" value="1"/>
</dbReference>
<dbReference type="RefSeq" id="WP_105865491.1">
    <property type="nucleotide sequence ID" value="NZ_PUEJ01000016.1"/>
</dbReference>
<keyword evidence="2 3" id="KW-0802">TPR repeat</keyword>
<accession>A0A2S9Q456</accession>
<dbReference type="GO" id="GO:0046813">
    <property type="term" value="P:receptor-mediated virion attachment to host cell"/>
    <property type="evidence" value="ECO:0007669"/>
    <property type="project" value="TreeGrafter"/>
</dbReference>
<dbReference type="OrthoDB" id="7066062at2"/>
<evidence type="ECO:0000256" key="4">
    <source>
        <dbReference type="SAM" id="MobiDB-lite"/>
    </source>
</evidence>
<organism evidence="5 6">
    <name type="scientific">Labrys okinawensis</name>
    <dbReference type="NCBI Taxonomy" id="346911"/>
    <lineage>
        <taxon>Bacteria</taxon>
        <taxon>Pseudomonadati</taxon>
        <taxon>Pseudomonadota</taxon>
        <taxon>Alphaproteobacteria</taxon>
        <taxon>Hyphomicrobiales</taxon>
        <taxon>Xanthobacteraceae</taxon>
        <taxon>Labrys</taxon>
    </lineage>
</organism>
<dbReference type="EMBL" id="PUEJ01000016">
    <property type="protein sequence ID" value="PRH84064.1"/>
    <property type="molecule type" value="Genomic_DNA"/>
</dbReference>
<keyword evidence="6" id="KW-1185">Reference proteome</keyword>
<dbReference type="InterPro" id="IPR019734">
    <property type="entry name" value="TPR_rpt"/>
</dbReference>
<name>A0A2S9Q456_9HYPH</name>
<evidence type="ECO:0000256" key="3">
    <source>
        <dbReference type="PROSITE-ProRule" id="PRU00339"/>
    </source>
</evidence>
<dbReference type="PROSITE" id="PS50005">
    <property type="entry name" value="TPR"/>
    <property type="match status" value="1"/>
</dbReference>
<dbReference type="InterPro" id="IPR050498">
    <property type="entry name" value="Ycf3"/>
</dbReference>
<dbReference type="AlphaFoldDB" id="A0A2S9Q456"/>
<dbReference type="PANTHER" id="PTHR44858:SF1">
    <property type="entry name" value="UDP-N-ACETYLGLUCOSAMINE--PEPTIDE N-ACETYLGLUCOSAMINYLTRANSFERASE SPINDLY-RELATED"/>
    <property type="match status" value="1"/>
</dbReference>
<dbReference type="SUPFAM" id="SSF48452">
    <property type="entry name" value="TPR-like"/>
    <property type="match status" value="1"/>
</dbReference>
<evidence type="ECO:0000256" key="2">
    <source>
        <dbReference type="ARBA" id="ARBA00022803"/>
    </source>
</evidence>
<dbReference type="Gene3D" id="1.25.40.10">
    <property type="entry name" value="Tetratricopeptide repeat domain"/>
    <property type="match status" value="1"/>
</dbReference>
<evidence type="ECO:0000313" key="5">
    <source>
        <dbReference type="EMBL" id="PRH84064.1"/>
    </source>
</evidence>